<evidence type="ECO:0000313" key="12">
    <source>
        <dbReference type="Proteomes" id="UP000192276"/>
    </source>
</evidence>
<feature type="transmembrane region" description="Helical" evidence="9">
    <location>
        <begin position="147"/>
        <end position="171"/>
    </location>
</feature>
<organism evidence="11 12">
    <name type="scientific">Niastella populi</name>
    <dbReference type="NCBI Taxonomy" id="550983"/>
    <lineage>
        <taxon>Bacteria</taxon>
        <taxon>Pseudomonadati</taxon>
        <taxon>Bacteroidota</taxon>
        <taxon>Chitinophagia</taxon>
        <taxon>Chitinophagales</taxon>
        <taxon>Chitinophagaceae</taxon>
        <taxon>Niastella</taxon>
    </lineage>
</organism>
<feature type="transmembrane region" description="Helical" evidence="9">
    <location>
        <begin position="12"/>
        <end position="41"/>
    </location>
</feature>
<sequence>MNRYTPIWGAIASGLCLFIAMQYTVFFLAWLALVPVLIPLFNRSSLTPFRAGLFLGGTIACLAFAWMIAGIHAFTGLASGYGIALFLLCAVLFAGGCAVVLWLSFRIPHPLFIAAGWTLAEMALQWAAGGLPWFLLHAGNAVSANLYAIQPAAVTGVAGLSFVIVWVNALIAKAIAGRSYKQLWLPGALFIGYLCWGWLLLYLFERSENNHPQQPFKLAILQQNIPPEIQWNQTNGNALVQQLLQQERQCIAQQPNMILWSESAIPWTYSPDDDLIKELMHNSAPANISHILGMNTAITGDVVCNSAYCLLPGGRAAGRYDKTTPLLFIEQPWQGWLLPFFSANGYSVQPGKNNLPLATPYGKAGVLICNESALPAAAAATVRQGAQFLLNLSNDGWFRDTWLVNSHFYNARLRAVETRKDLAINSNNGRSGLVSASGRISEETLVRIRPNTVQPVAVRYPLLPACICILSLLFTIVINQKTKLT</sequence>
<dbReference type="Pfam" id="PF00795">
    <property type="entry name" value="CN_hydrolase"/>
    <property type="match status" value="1"/>
</dbReference>
<comment type="pathway">
    <text evidence="9">Protein modification; lipoprotein biosynthesis (N-acyl transfer).</text>
</comment>
<dbReference type="OrthoDB" id="9804277at2"/>
<dbReference type="RefSeq" id="WP_081168246.1">
    <property type="nucleotide sequence ID" value="NZ_LWBP01000197.1"/>
</dbReference>
<feature type="domain" description="CN hydrolase" evidence="10">
    <location>
        <begin position="216"/>
        <end position="460"/>
    </location>
</feature>
<dbReference type="InterPro" id="IPR045378">
    <property type="entry name" value="LNT_N"/>
</dbReference>
<evidence type="ECO:0000256" key="3">
    <source>
        <dbReference type="ARBA" id="ARBA00022475"/>
    </source>
</evidence>
<evidence type="ECO:0000256" key="7">
    <source>
        <dbReference type="ARBA" id="ARBA00023136"/>
    </source>
</evidence>
<feature type="transmembrane region" description="Helical" evidence="9">
    <location>
        <begin position="81"/>
        <end position="104"/>
    </location>
</feature>
<comment type="similarity">
    <text evidence="2 9">Belongs to the CN hydrolase family. Apolipoprotein N-acyltransferase subfamily.</text>
</comment>
<keyword evidence="3 9" id="KW-1003">Cell membrane</keyword>
<keyword evidence="7 9" id="KW-0472">Membrane</keyword>
<dbReference type="InterPro" id="IPR004563">
    <property type="entry name" value="Apolipo_AcylTrfase"/>
</dbReference>
<dbReference type="Pfam" id="PF20154">
    <property type="entry name" value="LNT_N"/>
    <property type="match status" value="1"/>
</dbReference>
<keyword evidence="5 9" id="KW-0812">Transmembrane</keyword>
<feature type="transmembrane region" description="Helical" evidence="9">
    <location>
        <begin position="53"/>
        <end position="75"/>
    </location>
</feature>
<dbReference type="PANTHER" id="PTHR38686:SF1">
    <property type="entry name" value="APOLIPOPROTEIN N-ACYLTRANSFERASE"/>
    <property type="match status" value="1"/>
</dbReference>
<feature type="transmembrane region" description="Helical" evidence="9">
    <location>
        <begin position="111"/>
        <end position="135"/>
    </location>
</feature>
<dbReference type="EC" id="2.3.1.269" evidence="9"/>
<feature type="transmembrane region" description="Helical" evidence="9">
    <location>
        <begin position="183"/>
        <end position="204"/>
    </location>
</feature>
<dbReference type="InterPro" id="IPR036526">
    <property type="entry name" value="C-N_Hydrolase_sf"/>
</dbReference>
<dbReference type="GO" id="GO:0042158">
    <property type="term" value="P:lipoprotein biosynthetic process"/>
    <property type="evidence" value="ECO:0007669"/>
    <property type="project" value="UniProtKB-UniRule"/>
</dbReference>
<dbReference type="Proteomes" id="UP000192276">
    <property type="component" value="Unassembled WGS sequence"/>
</dbReference>
<dbReference type="AlphaFoldDB" id="A0A1V9FEC4"/>
<dbReference type="EMBL" id="LWBP01000197">
    <property type="protein sequence ID" value="OQP56713.1"/>
    <property type="molecule type" value="Genomic_DNA"/>
</dbReference>
<proteinExistence type="inferred from homology"/>
<comment type="function">
    <text evidence="9">Catalyzes the phospholipid dependent N-acylation of the N-terminal cysteine of apolipoprotein, the last step in lipoprotein maturation.</text>
</comment>
<evidence type="ECO:0000256" key="6">
    <source>
        <dbReference type="ARBA" id="ARBA00022989"/>
    </source>
</evidence>
<reference evidence="12" key="1">
    <citation type="submission" date="2016-04" db="EMBL/GenBank/DDBJ databases">
        <authorList>
            <person name="Chen L."/>
            <person name="Zhuang W."/>
            <person name="Wang G."/>
        </authorList>
    </citation>
    <scope>NUCLEOTIDE SEQUENCE [LARGE SCALE GENOMIC DNA]</scope>
    <source>
        <strain evidence="12">208</strain>
    </source>
</reference>
<dbReference type="GO" id="GO:0005886">
    <property type="term" value="C:plasma membrane"/>
    <property type="evidence" value="ECO:0007669"/>
    <property type="project" value="UniProtKB-SubCell"/>
</dbReference>
<name>A0A1V9FEC4_9BACT</name>
<protein>
    <recommendedName>
        <fullName evidence="9">Apolipoprotein N-acyltransferase</fullName>
        <shortName evidence="9">ALP N-acyltransferase</shortName>
        <ecNumber evidence="9">2.3.1.269</ecNumber>
    </recommendedName>
</protein>
<dbReference type="SUPFAM" id="SSF56317">
    <property type="entry name" value="Carbon-nitrogen hydrolase"/>
    <property type="match status" value="1"/>
</dbReference>
<keyword evidence="8 9" id="KW-0012">Acyltransferase</keyword>
<evidence type="ECO:0000313" key="11">
    <source>
        <dbReference type="EMBL" id="OQP56713.1"/>
    </source>
</evidence>
<dbReference type="PANTHER" id="PTHR38686">
    <property type="entry name" value="APOLIPOPROTEIN N-ACYLTRANSFERASE"/>
    <property type="match status" value="1"/>
</dbReference>
<feature type="transmembrane region" description="Helical" evidence="9">
    <location>
        <begin position="458"/>
        <end position="478"/>
    </location>
</feature>
<dbReference type="GO" id="GO:0016410">
    <property type="term" value="F:N-acyltransferase activity"/>
    <property type="evidence" value="ECO:0007669"/>
    <property type="project" value="UniProtKB-UniRule"/>
</dbReference>
<keyword evidence="4 9" id="KW-0808">Transferase</keyword>
<dbReference type="CDD" id="cd07571">
    <property type="entry name" value="ALP_N-acyl_transferase"/>
    <property type="match status" value="1"/>
</dbReference>
<dbReference type="Gene3D" id="3.60.110.10">
    <property type="entry name" value="Carbon-nitrogen hydrolase"/>
    <property type="match status" value="1"/>
</dbReference>
<dbReference type="UniPathway" id="UPA00666"/>
<evidence type="ECO:0000256" key="2">
    <source>
        <dbReference type="ARBA" id="ARBA00010065"/>
    </source>
</evidence>
<keyword evidence="12" id="KW-1185">Reference proteome</keyword>
<comment type="catalytic activity">
    <reaction evidence="9">
        <text>N-terminal S-1,2-diacyl-sn-glyceryl-L-cysteinyl-[lipoprotein] + a glycerophospholipid = N-acyl-S-1,2-diacyl-sn-glyceryl-L-cysteinyl-[lipoprotein] + a 2-acyl-sn-glycero-3-phospholipid + H(+)</text>
        <dbReference type="Rhea" id="RHEA:48228"/>
        <dbReference type="Rhea" id="RHEA-COMP:14681"/>
        <dbReference type="Rhea" id="RHEA-COMP:14684"/>
        <dbReference type="ChEBI" id="CHEBI:15378"/>
        <dbReference type="ChEBI" id="CHEBI:136912"/>
        <dbReference type="ChEBI" id="CHEBI:140656"/>
        <dbReference type="ChEBI" id="CHEBI:140657"/>
        <dbReference type="ChEBI" id="CHEBI:140660"/>
        <dbReference type="EC" id="2.3.1.269"/>
    </reaction>
</comment>
<dbReference type="InterPro" id="IPR003010">
    <property type="entry name" value="C-N_Hydrolase"/>
</dbReference>
<dbReference type="PROSITE" id="PS50263">
    <property type="entry name" value="CN_HYDROLASE"/>
    <property type="match status" value="1"/>
</dbReference>
<evidence type="ECO:0000256" key="5">
    <source>
        <dbReference type="ARBA" id="ARBA00022692"/>
    </source>
</evidence>
<evidence type="ECO:0000256" key="1">
    <source>
        <dbReference type="ARBA" id="ARBA00004651"/>
    </source>
</evidence>
<evidence type="ECO:0000259" key="10">
    <source>
        <dbReference type="PROSITE" id="PS50263"/>
    </source>
</evidence>
<comment type="subcellular location">
    <subcellularLocation>
        <location evidence="1 9">Cell membrane</location>
        <topology evidence="1 9">Multi-pass membrane protein</topology>
    </subcellularLocation>
</comment>
<evidence type="ECO:0000256" key="9">
    <source>
        <dbReference type="HAMAP-Rule" id="MF_01148"/>
    </source>
</evidence>
<dbReference type="HAMAP" id="MF_01148">
    <property type="entry name" value="Lnt"/>
    <property type="match status" value="1"/>
</dbReference>
<gene>
    <name evidence="9" type="primary">lnt</name>
    <name evidence="11" type="ORF">A4R26_25530</name>
</gene>
<dbReference type="STRING" id="550983.A4R26_25530"/>
<evidence type="ECO:0000256" key="4">
    <source>
        <dbReference type="ARBA" id="ARBA00022679"/>
    </source>
</evidence>
<evidence type="ECO:0000256" key="8">
    <source>
        <dbReference type="ARBA" id="ARBA00023315"/>
    </source>
</evidence>
<accession>A0A1V9FEC4</accession>
<keyword evidence="11" id="KW-0449">Lipoprotein</keyword>
<keyword evidence="6 9" id="KW-1133">Transmembrane helix</keyword>
<comment type="caution">
    <text evidence="11">The sequence shown here is derived from an EMBL/GenBank/DDBJ whole genome shotgun (WGS) entry which is preliminary data.</text>
</comment>
<dbReference type="NCBIfam" id="TIGR00546">
    <property type="entry name" value="lnt"/>
    <property type="match status" value="1"/>
</dbReference>